<accession>A0A0B7NMK2</accession>
<reference evidence="1 2" key="1">
    <citation type="submission" date="2014-09" db="EMBL/GenBank/DDBJ databases">
        <authorList>
            <person name="Ellenberger Sabrina"/>
        </authorList>
    </citation>
    <scope>NUCLEOTIDE SEQUENCE [LARGE SCALE GENOMIC DNA]</scope>
    <source>
        <strain evidence="1 2">CBS 412.66</strain>
    </source>
</reference>
<dbReference type="OrthoDB" id="5340906at2759"/>
<name>A0A0B7NMK2_9FUNG</name>
<dbReference type="AlphaFoldDB" id="A0A0B7NMK2"/>
<evidence type="ECO:0000313" key="1">
    <source>
        <dbReference type="EMBL" id="CEP18622.1"/>
    </source>
</evidence>
<dbReference type="EMBL" id="LN733872">
    <property type="protein sequence ID" value="CEP18622.1"/>
    <property type="molecule type" value="Genomic_DNA"/>
</dbReference>
<organism evidence="1 2">
    <name type="scientific">Parasitella parasitica</name>
    <dbReference type="NCBI Taxonomy" id="35722"/>
    <lineage>
        <taxon>Eukaryota</taxon>
        <taxon>Fungi</taxon>
        <taxon>Fungi incertae sedis</taxon>
        <taxon>Mucoromycota</taxon>
        <taxon>Mucoromycotina</taxon>
        <taxon>Mucoromycetes</taxon>
        <taxon>Mucorales</taxon>
        <taxon>Mucorineae</taxon>
        <taxon>Mucoraceae</taxon>
        <taxon>Parasitella</taxon>
    </lineage>
</organism>
<evidence type="ECO:0000313" key="2">
    <source>
        <dbReference type="Proteomes" id="UP000054107"/>
    </source>
</evidence>
<sequence>MDEETKWRLSSGKCVEDEVYCFGMQCSVEHQAHSYIIDSSDKNWVKYEVFNEKELEEIDSYQPKNTPEMPEPLREYLNQFNKSTTNSIRKEVFKEMEMDQNFDPKQHFDYDWIRDTCYNLLMEYEAKSLQKPHNEEWFKAHIWNFNDTVCNQSDIEVARGEVASTSSALRKNKERACDGIDIYRKKMGSKCDMLFRDAALSNEYVGEYGASETGSKYDGETGTKLLNEGYLKVPKTFKDMLDNLCVLYPDVPFNQLEVVGYVHAGLFSQVLRVDRPTQYMTRVTRLEPSIIRNEVSYFGTSVLPAIYKSYIVREIVQKVQNICYTSNLSANTEDSSWLLNCVKRNRSDSLIPQTSTSKKIS</sequence>
<dbReference type="Proteomes" id="UP000054107">
    <property type="component" value="Unassembled WGS sequence"/>
</dbReference>
<keyword evidence="2" id="KW-1185">Reference proteome</keyword>
<protein>
    <submittedName>
        <fullName evidence="1">Uncharacterized protein</fullName>
    </submittedName>
</protein>
<gene>
    <name evidence="1" type="primary">PARPA_12928.1 scaffold 45652</name>
</gene>
<proteinExistence type="predicted"/>